<sequence length="277" mass="32007">MVTQIKTTLKEEVATLKNDITALHTKVSEIETRNSAVETTVEALINATLSQDKAIYTLQRRLDDLDNRGRRCNIRIRGLPEQPEGGNLQNIVTQLFNQILEREPTSQINIERVHRALRPRGLPTDKPRDIICCLSHFPVKEELIQKARKIKPLMYMNVEILLLQDLSWYTLQQRKLIKPLTSILQEKGTMFRWGFPFSIQVNKDGKQITLNSPDDITPFCRGCGIEEPDLTEWMKFSQTPQIPPLPGKEDWIEVATPKSKRRRNKQTPDKRNSTEDI</sequence>
<dbReference type="FunCoup" id="A0A803JMW6">
    <property type="interactions" value="275"/>
</dbReference>
<dbReference type="InterPro" id="IPR004244">
    <property type="entry name" value="Transposase_22"/>
</dbReference>
<accession>A0A803JMW6</accession>
<organism evidence="2">
    <name type="scientific">Xenopus tropicalis</name>
    <name type="common">Western clawed frog</name>
    <name type="synonym">Silurana tropicalis</name>
    <dbReference type="NCBI Taxonomy" id="8364"/>
    <lineage>
        <taxon>Eukaryota</taxon>
        <taxon>Metazoa</taxon>
        <taxon>Chordata</taxon>
        <taxon>Craniata</taxon>
        <taxon>Vertebrata</taxon>
        <taxon>Euteleostomi</taxon>
        <taxon>Amphibia</taxon>
        <taxon>Batrachia</taxon>
        <taxon>Anura</taxon>
        <taxon>Pipoidea</taxon>
        <taxon>Pipidae</taxon>
        <taxon>Xenopodinae</taxon>
        <taxon>Xenopus</taxon>
        <taxon>Silurana</taxon>
    </lineage>
</organism>
<evidence type="ECO:0000256" key="1">
    <source>
        <dbReference type="SAM" id="MobiDB-lite"/>
    </source>
</evidence>
<dbReference type="AlphaFoldDB" id="A0A803JMW6"/>
<reference evidence="2" key="1">
    <citation type="journal article" date="2010" name="Science">
        <title>The genome of the Western clawed frog Xenopus tropicalis.</title>
        <authorList>
            <person name="Hellsten U."/>
            <person name="Harland R.M."/>
            <person name="Gilchrist M.J."/>
            <person name="Hendrix D."/>
            <person name="Jurka J."/>
            <person name="Kapitonov V."/>
            <person name="Ovcharenko I."/>
            <person name="Putnam N.H."/>
            <person name="Shu S."/>
            <person name="Taher L."/>
            <person name="Blitz I.L."/>
            <person name="Blumberg B."/>
            <person name="Dichmann D.S."/>
            <person name="Dubchak I."/>
            <person name="Amaya E."/>
            <person name="Detter J.C."/>
            <person name="Fletcher R."/>
            <person name="Gerhard D.S."/>
            <person name="Goodstein D."/>
            <person name="Graves T."/>
            <person name="Grigoriev I.V."/>
            <person name="Grimwood J."/>
            <person name="Kawashima T."/>
            <person name="Lindquist E."/>
            <person name="Lucas S.M."/>
            <person name="Mead P.E."/>
            <person name="Mitros T."/>
            <person name="Ogino H."/>
            <person name="Ohta Y."/>
            <person name="Poliakov A.V."/>
            <person name="Pollet N."/>
            <person name="Robert J."/>
            <person name="Salamov A."/>
            <person name="Sater A.K."/>
            <person name="Schmutz J."/>
            <person name="Terry A."/>
            <person name="Vize P.D."/>
            <person name="Warren W.C."/>
            <person name="Wells D."/>
            <person name="Wills A."/>
            <person name="Wilson R.K."/>
            <person name="Zimmerman L.B."/>
            <person name="Zorn A.M."/>
            <person name="Grainger R."/>
            <person name="Grammer T."/>
            <person name="Khokha M.K."/>
            <person name="Richardson P.M."/>
            <person name="Rokhsar D.S."/>
        </authorList>
    </citation>
    <scope>NUCLEOTIDE SEQUENCE [LARGE SCALE GENOMIC DNA]</scope>
    <source>
        <strain evidence="2">Nigerian</strain>
    </source>
</reference>
<name>A0A803JMW6_XENTR</name>
<feature type="compositionally biased region" description="Basic and acidic residues" evidence="1">
    <location>
        <begin position="266"/>
        <end position="277"/>
    </location>
</feature>
<evidence type="ECO:0000313" key="2">
    <source>
        <dbReference type="Ensembl" id="ENSXETP00000109304"/>
    </source>
</evidence>
<protein>
    <recommendedName>
        <fullName evidence="3">L1 transposable element RRM domain-containing protein</fullName>
    </recommendedName>
</protein>
<evidence type="ECO:0008006" key="3">
    <source>
        <dbReference type="Google" id="ProtNLM"/>
    </source>
</evidence>
<dbReference type="InParanoid" id="A0A803JMW6"/>
<dbReference type="Gene3D" id="3.30.70.1820">
    <property type="entry name" value="L1 transposable element, RRM domain"/>
    <property type="match status" value="1"/>
</dbReference>
<dbReference type="PANTHER" id="PTHR11505">
    <property type="entry name" value="L1 TRANSPOSABLE ELEMENT-RELATED"/>
    <property type="match status" value="1"/>
</dbReference>
<dbReference type="Ensembl" id="ENSXETT00000106593">
    <property type="protein sequence ID" value="ENSXETP00000109304"/>
    <property type="gene ID" value="ENSXETG00000047077"/>
</dbReference>
<feature type="region of interest" description="Disordered" evidence="1">
    <location>
        <begin position="238"/>
        <end position="277"/>
    </location>
</feature>
<proteinExistence type="predicted"/>
<reference evidence="2" key="2">
    <citation type="submission" date="2021-03" db="UniProtKB">
        <authorList>
            <consortium name="Ensembl"/>
        </authorList>
    </citation>
    <scope>IDENTIFICATION</scope>
</reference>
<dbReference type="Gene3D" id="1.20.5.340">
    <property type="match status" value="1"/>
</dbReference>
<dbReference type="GeneTree" id="ENSGT01020000232836"/>